<sequence length="504" mass="53477">MLSQVFRLLSLASLSSALPSTPPLLGPRQSSTTITIDLTKTYNLISGFGTSEAFQRAVQMSRLPATEQRRALDLLFSTTTGAGFSILRNGIGSSPDQSSDHMVSIAPRSPGSPDKPLIYDFEKTGEDNKQLWVSREAQHTYGVKTIYADAWSAPGYMKTNGNDANGGTLCGVPGASSCKSGDWRQAYANYLVRYVQFYQEANVTITHLGFINEPELTTSYASMRFTASQAADFIKILHPTLLRAVSSSLLTSAPGIACCDAEGWSTTSSMLSTLKSSSAESLLSIITSHAYTSSPSSPLNTRLPTWQTEAADLQGAWTNAWYSSTGTGNRAGEGWTWANNVYTALVNANASAYLYWIGAQSGNTNSHLVHISSSGKVEASKRMWAMGMWSRFVRPGARRVGTSTSGGSSLPSGVKIASFRNEDGSVATVVLNGSGSAVKLGVKVGAGGDGKGYGSVKAWVTDNTREIAMVETGFDEAKGEGSVSVPSRAMVTVVLYPAEGSGQK</sequence>
<feature type="domain" description="Glycosyl hydrolase family 30 beta sandwich" evidence="8">
    <location>
        <begin position="396"/>
        <end position="493"/>
    </location>
</feature>
<dbReference type="Pfam" id="PF02055">
    <property type="entry name" value="Glyco_hydro_30"/>
    <property type="match status" value="1"/>
</dbReference>
<feature type="region of interest" description="Disordered" evidence="5">
    <location>
        <begin position="90"/>
        <end position="109"/>
    </location>
</feature>
<dbReference type="InterPro" id="IPR033453">
    <property type="entry name" value="Glyco_hydro_30_TIM-barrel"/>
</dbReference>
<proteinExistence type="inferred from homology"/>
<dbReference type="OMA" id="SKRFWAF"/>
<evidence type="ECO:0000259" key="7">
    <source>
        <dbReference type="Pfam" id="PF02055"/>
    </source>
</evidence>
<dbReference type="SUPFAM" id="SSF51445">
    <property type="entry name" value="(Trans)glycosidases"/>
    <property type="match status" value="1"/>
</dbReference>
<dbReference type="Proteomes" id="UP000433876">
    <property type="component" value="Unassembled WGS sequence"/>
</dbReference>
<evidence type="ECO:0000256" key="1">
    <source>
        <dbReference type="ARBA" id="ARBA00005382"/>
    </source>
</evidence>
<accession>A0A8S9A1M0</accession>
<comment type="similarity">
    <text evidence="1 4">Belongs to the glycosyl hydrolase 30 family.</text>
</comment>
<dbReference type="InterPro" id="IPR017853">
    <property type="entry name" value="GH"/>
</dbReference>
<evidence type="ECO:0000256" key="3">
    <source>
        <dbReference type="ARBA" id="ARBA00022801"/>
    </source>
</evidence>
<evidence type="ECO:0000313" key="10">
    <source>
        <dbReference type="Proteomes" id="UP000433876"/>
    </source>
</evidence>
<evidence type="ECO:0000256" key="6">
    <source>
        <dbReference type="SAM" id="SignalP"/>
    </source>
</evidence>
<gene>
    <name evidence="9" type="ORF">SMACR_00806</name>
</gene>
<protein>
    <recommendedName>
        <fullName evidence="11">Glycoside hydrolase family 30 protein</fullName>
    </recommendedName>
</protein>
<dbReference type="Pfam" id="PF17189">
    <property type="entry name" value="Glyco_hydro_30C"/>
    <property type="match status" value="1"/>
</dbReference>
<dbReference type="Gene3D" id="2.60.40.1180">
    <property type="entry name" value="Golgi alpha-mannosidase II"/>
    <property type="match status" value="1"/>
</dbReference>
<dbReference type="AlphaFoldDB" id="A0A8S9A1M0"/>
<feature type="signal peptide" evidence="6">
    <location>
        <begin position="1"/>
        <end position="17"/>
    </location>
</feature>
<evidence type="ECO:0000259" key="8">
    <source>
        <dbReference type="Pfam" id="PF17189"/>
    </source>
</evidence>
<evidence type="ECO:0000313" key="9">
    <source>
        <dbReference type="EMBL" id="KAA8634711.1"/>
    </source>
</evidence>
<organism evidence="9 10">
    <name type="scientific">Sordaria macrospora</name>
    <dbReference type="NCBI Taxonomy" id="5147"/>
    <lineage>
        <taxon>Eukaryota</taxon>
        <taxon>Fungi</taxon>
        <taxon>Dikarya</taxon>
        <taxon>Ascomycota</taxon>
        <taxon>Pezizomycotina</taxon>
        <taxon>Sordariomycetes</taxon>
        <taxon>Sordariomycetidae</taxon>
        <taxon>Sordariales</taxon>
        <taxon>Sordariaceae</taxon>
        <taxon>Sordaria</taxon>
    </lineage>
</organism>
<dbReference type="EMBL" id="NMPR01000019">
    <property type="protein sequence ID" value="KAA8634711.1"/>
    <property type="molecule type" value="Genomic_DNA"/>
</dbReference>
<keyword evidence="2 6" id="KW-0732">Signal</keyword>
<reference evidence="9 10" key="1">
    <citation type="submission" date="2017-07" db="EMBL/GenBank/DDBJ databases">
        <title>Genome sequence of the Sordaria macrospora wild type strain R19027.</title>
        <authorList>
            <person name="Nowrousian M."/>
            <person name="Teichert I."/>
            <person name="Kueck U."/>
        </authorList>
    </citation>
    <scope>NUCLEOTIDE SEQUENCE [LARGE SCALE GENOMIC DNA]</scope>
    <source>
        <strain evidence="9 10">R19027</strain>
        <tissue evidence="9">Mycelium</tissue>
    </source>
</reference>
<dbReference type="VEuPathDB" id="FungiDB:SMAC_00806"/>
<dbReference type="InterPro" id="IPR001139">
    <property type="entry name" value="Glyco_hydro_30"/>
</dbReference>
<name>A0A8S9A1M0_SORMA</name>
<feature type="chain" id="PRO_5035832055" description="Glycoside hydrolase family 30 protein" evidence="6">
    <location>
        <begin position="18"/>
        <end position="504"/>
    </location>
</feature>
<evidence type="ECO:0000256" key="5">
    <source>
        <dbReference type="SAM" id="MobiDB-lite"/>
    </source>
</evidence>
<dbReference type="InterPro" id="IPR033452">
    <property type="entry name" value="GH30_C"/>
</dbReference>
<dbReference type="GO" id="GO:0006680">
    <property type="term" value="P:glucosylceramide catabolic process"/>
    <property type="evidence" value="ECO:0007669"/>
    <property type="project" value="TreeGrafter"/>
</dbReference>
<dbReference type="InterPro" id="IPR013780">
    <property type="entry name" value="Glyco_hydro_b"/>
</dbReference>
<dbReference type="SUPFAM" id="SSF51011">
    <property type="entry name" value="Glycosyl hydrolase domain"/>
    <property type="match status" value="1"/>
</dbReference>
<dbReference type="GO" id="GO:0004348">
    <property type="term" value="F:glucosylceramidase activity"/>
    <property type="evidence" value="ECO:0007669"/>
    <property type="project" value="InterPro"/>
</dbReference>
<comment type="caution">
    <text evidence="9">The sequence shown here is derived from an EMBL/GenBank/DDBJ whole genome shotgun (WGS) entry which is preliminary data.</text>
</comment>
<evidence type="ECO:0000256" key="2">
    <source>
        <dbReference type="ARBA" id="ARBA00022729"/>
    </source>
</evidence>
<dbReference type="PANTHER" id="PTHR11069:SF23">
    <property type="entry name" value="LYSOSOMAL ACID GLUCOSYLCERAMIDASE"/>
    <property type="match status" value="1"/>
</dbReference>
<evidence type="ECO:0008006" key="11">
    <source>
        <dbReference type="Google" id="ProtNLM"/>
    </source>
</evidence>
<feature type="compositionally biased region" description="Polar residues" evidence="5">
    <location>
        <begin position="91"/>
        <end position="101"/>
    </location>
</feature>
<feature type="domain" description="Glycosyl hydrolase family 30 TIM-barrel" evidence="7">
    <location>
        <begin position="45"/>
        <end position="243"/>
    </location>
</feature>
<dbReference type="GO" id="GO:0016020">
    <property type="term" value="C:membrane"/>
    <property type="evidence" value="ECO:0007669"/>
    <property type="project" value="GOC"/>
</dbReference>
<dbReference type="PANTHER" id="PTHR11069">
    <property type="entry name" value="GLUCOSYLCERAMIDASE"/>
    <property type="match status" value="1"/>
</dbReference>
<keyword evidence="3 4" id="KW-0378">Hydrolase</keyword>
<evidence type="ECO:0000256" key="4">
    <source>
        <dbReference type="RuleBase" id="RU361188"/>
    </source>
</evidence>
<keyword evidence="4" id="KW-0326">Glycosidase</keyword>
<dbReference type="Gene3D" id="3.20.20.80">
    <property type="entry name" value="Glycosidases"/>
    <property type="match status" value="1"/>
</dbReference>